<dbReference type="Gene3D" id="3.90.226.10">
    <property type="entry name" value="2-enoyl-CoA Hydratase, Chain A, domain 1"/>
    <property type="match status" value="1"/>
</dbReference>
<keyword evidence="2" id="KW-0576">Peroxisome</keyword>
<name>A0A0C6EXQ9_9HYPH</name>
<dbReference type="InterPro" id="IPR051053">
    <property type="entry name" value="ECH/Chromodomain_protein"/>
</dbReference>
<dbReference type="PANTHER" id="PTHR43684">
    <property type="match status" value="1"/>
</dbReference>
<dbReference type="CDD" id="cd06558">
    <property type="entry name" value="crotonase-like"/>
    <property type="match status" value="1"/>
</dbReference>
<dbReference type="KEGG" id="maqu:Maq22A_c08205"/>
<organism evidence="4 5">
    <name type="scientific">Methylobacterium aquaticum</name>
    <dbReference type="NCBI Taxonomy" id="270351"/>
    <lineage>
        <taxon>Bacteria</taxon>
        <taxon>Pseudomonadati</taxon>
        <taxon>Pseudomonadota</taxon>
        <taxon>Alphaproteobacteria</taxon>
        <taxon>Hyphomicrobiales</taxon>
        <taxon>Methylobacteriaceae</taxon>
        <taxon>Methylobacterium</taxon>
    </lineage>
</organism>
<dbReference type="Proteomes" id="UP000061432">
    <property type="component" value="Chromosome"/>
</dbReference>
<dbReference type="PATRIC" id="fig|270351.10.peg.1565"/>
<dbReference type="SUPFAM" id="SSF52096">
    <property type="entry name" value="ClpP/crotonase"/>
    <property type="match status" value="1"/>
</dbReference>
<evidence type="ECO:0000256" key="2">
    <source>
        <dbReference type="ARBA" id="ARBA00023140"/>
    </source>
</evidence>
<sequence>MFPQPTLEIFLSDPRLISEGSMTDHVRITDEPGGVRLVQLVRPEKKNALTGAMYDAMREALEGADREGSGVGAVVFAGSEGVFTAGNDIVDFVARAEASFGEAPSLRFIRQLAVTRTPMVAAVDGLAVGVGTTLTYHCDLVYVAPAATFRMPFVDLGLVPEAASSYLLPRRVGLAKATELLLLGEAYGADEAVRLGLANAVVPADGLLEHALAQGAKLAAKPRQALAAARRLIRGDHAAVQSAMAAEAEAFDEALRSPEAQAAFQRFLSRAPR</sequence>
<dbReference type="AlphaFoldDB" id="A0A0C6EXQ9"/>
<dbReference type="Pfam" id="PF00378">
    <property type="entry name" value="ECH_1"/>
    <property type="match status" value="1"/>
</dbReference>
<dbReference type="InterPro" id="IPR029045">
    <property type="entry name" value="ClpP/crotonase-like_dom_sf"/>
</dbReference>
<evidence type="ECO:0000313" key="5">
    <source>
        <dbReference type="Proteomes" id="UP000061432"/>
    </source>
</evidence>
<dbReference type="InterPro" id="IPR001753">
    <property type="entry name" value="Enoyl-CoA_hydra/iso"/>
</dbReference>
<dbReference type="EMBL" id="AP014704">
    <property type="protein sequence ID" value="BAQ44951.1"/>
    <property type="molecule type" value="Genomic_DNA"/>
</dbReference>
<reference evidence="4 5" key="1">
    <citation type="journal article" date="2015" name="Genome Announc.">
        <title>Complete Genome Sequence of Methylobacterium aquaticum Strain 22A, Isolated from Racomitrium japonicum Moss.</title>
        <authorList>
            <person name="Tani A."/>
            <person name="Ogura Y."/>
            <person name="Hayashi T."/>
            <person name="Kimbara K."/>
        </authorList>
    </citation>
    <scope>NUCLEOTIDE SEQUENCE [LARGE SCALE GENOMIC DNA]</scope>
    <source>
        <strain evidence="4 5">MA-22A</strain>
    </source>
</reference>
<evidence type="ECO:0000256" key="1">
    <source>
        <dbReference type="ARBA" id="ARBA00004275"/>
    </source>
</evidence>
<gene>
    <name evidence="4" type="primary">caiD</name>
    <name evidence="4" type="ORF">Maq22A_c08205</name>
</gene>
<comment type="subcellular location">
    <subcellularLocation>
        <location evidence="1">Peroxisome</location>
    </subcellularLocation>
</comment>
<dbReference type="PANTHER" id="PTHR43684:SF1">
    <property type="entry name" value="ENOYL-COA DELTA ISOMERASE 2"/>
    <property type="match status" value="1"/>
</dbReference>
<accession>A0A0C6EXQ9</accession>
<keyword evidence="3" id="KW-0413">Isomerase</keyword>
<reference evidence="5" key="2">
    <citation type="submission" date="2015-01" db="EMBL/GenBank/DDBJ databases">
        <title>Complete genome sequence of Methylobacterium aquaticum strain 22A.</title>
        <authorList>
            <person name="Tani A."/>
            <person name="Ogura Y."/>
            <person name="Hayashi T."/>
        </authorList>
    </citation>
    <scope>NUCLEOTIDE SEQUENCE [LARGE SCALE GENOMIC DNA]</scope>
    <source>
        <strain evidence="5">MA-22A</strain>
    </source>
</reference>
<dbReference type="STRING" id="270351.Maq22A_c08205"/>
<protein>
    <submittedName>
        <fullName evidence="4">Enoyl-CoA hydratase</fullName>
    </submittedName>
</protein>
<dbReference type="GO" id="GO:0004165">
    <property type="term" value="F:delta(3)-delta(2)-enoyl-CoA isomerase activity"/>
    <property type="evidence" value="ECO:0007669"/>
    <property type="project" value="UniProtKB-ARBA"/>
</dbReference>
<evidence type="ECO:0000313" key="4">
    <source>
        <dbReference type="EMBL" id="BAQ44951.1"/>
    </source>
</evidence>
<proteinExistence type="predicted"/>
<evidence type="ECO:0000256" key="3">
    <source>
        <dbReference type="ARBA" id="ARBA00023235"/>
    </source>
</evidence>